<organism evidence="1 2">
    <name type="scientific">Dentiscutata heterogama</name>
    <dbReference type="NCBI Taxonomy" id="1316150"/>
    <lineage>
        <taxon>Eukaryota</taxon>
        <taxon>Fungi</taxon>
        <taxon>Fungi incertae sedis</taxon>
        <taxon>Mucoromycota</taxon>
        <taxon>Glomeromycotina</taxon>
        <taxon>Glomeromycetes</taxon>
        <taxon>Diversisporales</taxon>
        <taxon>Gigasporaceae</taxon>
        <taxon>Dentiscutata</taxon>
    </lineage>
</organism>
<keyword evidence="2" id="KW-1185">Reference proteome</keyword>
<protein>
    <submittedName>
        <fullName evidence="1">7644_t:CDS:1</fullName>
    </submittedName>
</protein>
<accession>A0ACA9PZ30</accession>
<sequence length="93" mass="10703">MHTISSNTPNTNLVHNSHAPESFQSNHDEIVDIWSVRYLIKTAFVNVQELSDYARTKLIAEDDLNRPTAKEVLKVVSDNYRGILKEEFLEEDT</sequence>
<dbReference type="EMBL" id="CAJVPU010036217">
    <property type="protein sequence ID" value="CAG8729575.1"/>
    <property type="molecule type" value="Genomic_DNA"/>
</dbReference>
<name>A0ACA9PZ30_9GLOM</name>
<feature type="non-terminal residue" evidence="1">
    <location>
        <position position="93"/>
    </location>
</feature>
<evidence type="ECO:0000313" key="1">
    <source>
        <dbReference type="EMBL" id="CAG8729575.1"/>
    </source>
</evidence>
<evidence type="ECO:0000313" key="2">
    <source>
        <dbReference type="Proteomes" id="UP000789702"/>
    </source>
</evidence>
<proteinExistence type="predicted"/>
<gene>
    <name evidence="1" type="ORF">DHETER_LOCUS13349</name>
</gene>
<comment type="caution">
    <text evidence="1">The sequence shown here is derived from an EMBL/GenBank/DDBJ whole genome shotgun (WGS) entry which is preliminary data.</text>
</comment>
<reference evidence="1" key="1">
    <citation type="submission" date="2021-06" db="EMBL/GenBank/DDBJ databases">
        <authorList>
            <person name="Kallberg Y."/>
            <person name="Tangrot J."/>
            <person name="Rosling A."/>
        </authorList>
    </citation>
    <scope>NUCLEOTIDE SEQUENCE</scope>
    <source>
        <strain evidence="1">IL203A</strain>
    </source>
</reference>
<dbReference type="Proteomes" id="UP000789702">
    <property type="component" value="Unassembled WGS sequence"/>
</dbReference>